<organism evidence="3">
    <name type="scientific">Aegilops tauschii</name>
    <name type="common">Tausch's goatgrass</name>
    <name type="synonym">Aegilops squarrosa</name>
    <dbReference type="NCBI Taxonomy" id="37682"/>
    <lineage>
        <taxon>Eukaryota</taxon>
        <taxon>Viridiplantae</taxon>
        <taxon>Streptophyta</taxon>
        <taxon>Embryophyta</taxon>
        <taxon>Tracheophyta</taxon>
        <taxon>Spermatophyta</taxon>
        <taxon>Magnoliopsida</taxon>
        <taxon>Liliopsida</taxon>
        <taxon>Poales</taxon>
        <taxon>Poaceae</taxon>
        <taxon>BOP clade</taxon>
        <taxon>Pooideae</taxon>
        <taxon>Triticodae</taxon>
        <taxon>Triticeae</taxon>
        <taxon>Triticinae</taxon>
        <taxon>Aegilops</taxon>
    </lineage>
</organism>
<feature type="compositionally biased region" description="Acidic residues" evidence="1">
    <location>
        <begin position="160"/>
        <end position="175"/>
    </location>
</feature>
<name>M8AQI3_AEGTA</name>
<proteinExistence type="predicted"/>
<reference evidence="3" key="1">
    <citation type="submission" date="2015-06" db="UniProtKB">
        <authorList>
            <consortium name="EnsemblPlants"/>
        </authorList>
    </citation>
    <scope>IDENTIFICATION</scope>
</reference>
<accession>M8AQI3</accession>
<protein>
    <recommendedName>
        <fullName evidence="2">Myb/SANT-like domain-containing protein</fullName>
    </recommendedName>
</protein>
<dbReference type="PANTHER" id="PTHR47069:SF11">
    <property type="entry name" value="OS04G0275550 PROTEIN"/>
    <property type="match status" value="1"/>
</dbReference>
<dbReference type="InterPro" id="IPR024752">
    <property type="entry name" value="Myb/SANT-like_dom"/>
</dbReference>
<dbReference type="PANTHER" id="PTHR47069">
    <property type="match status" value="1"/>
</dbReference>
<feature type="region of interest" description="Disordered" evidence="1">
    <location>
        <begin position="157"/>
        <end position="206"/>
    </location>
</feature>
<feature type="domain" description="Myb/SANT-like" evidence="2">
    <location>
        <begin position="29"/>
        <end position="120"/>
    </location>
</feature>
<evidence type="ECO:0000259" key="2">
    <source>
        <dbReference type="Pfam" id="PF12776"/>
    </source>
</evidence>
<dbReference type="Pfam" id="PF12776">
    <property type="entry name" value="Myb_DNA-bind_3"/>
    <property type="match status" value="1"/>
</dbReference>
<evidence type="ECO:0000256" key="1">
    <source>
        <dbReference type="SAM" id="MobiDB-lite"/>
    </source>
</evidence>
<dbReference type="AlphaFoldDB" id="M8AQI3"/>
<evidence type="ECO:0000313" key="3">
    <source>
        <dbReference type="EnsemblPlants" id="EMT04000"/>
    </source>
</evidence>
<dbReference type="EnsemblPlants" id="EMT04000">
    <property type="protein sequence ID" value="EMT04000"/>
    <property type="gene ID" value="F775_13167"/>
</dbReference>
<sequence>MAHPGPGAPLVVSTLMAYQKVKNIAKADWTDEHITVFCNIACEEARDGHCVNGTWTSRAYNNMKKKIYQRAGLLHTTKQFKNCITRLKSHYTAWVWLGQQTGCGRTGDGAITASNEWWKKVIKERPDVRKFKGGNPEYLDMLRELFQGVAVDGSSAYVPIDEDEEEDVVADDGNEESPMSTTSRKRGSSCGEQSASSPGKKHKSPMVKLMTGLINTMTSENTSDMITEYANKRQEAKDKAKEKKANNTKESITHCQLLAVQCGAEETSVEYFMATQLFADEANRVIFQNISSDQARLTWLKRWCMMKKLS</sequence>